<dbReference type="PANTHER" id="PTHR16399:SF18">
    <property type="entry name" value="GASDERMIN-A"/>
    <property type="match status" value="1"/>
</dbReference>
<evidence type="ECO:0000256" key="3">
    <source>
        <dbReference type="ARBA" id="ARBA00023136"/>
    </source>
</evidence>
<reference evidence="7" key="1">
    <citation type="submission" date="2017-10" db="EMBL/GenBank/DDBJ databases">
        <title>A new Pekin duck reference genome.</title>
        <authorList>
            <person name="Hou Z.-C."/>
            <person name="Zhou Z.-K."/>
            <person name="Zhu F."/>
            <person name="Hou S.-S."/>
        </authorList>
    </citation>
    <scope>NUCLEOTIDE SEQUENCE [LARGE SCALE GENOMIC DNA]</scope>
</reference>
<accession>A0A493SYP5</accession>
<dbReference type="GO" id="GO:0005546">
    <property type="term" value="F:phosphatidylinositol-4,5-bisphosphate binding"/>
    <property type="evidence" value="ECO:0007669"/>
    <property type="project" value="TreeGrafter"/>
</dbReference>
<comment type="similarity">
    <text evidence="2">Belongs to the gasdermin family.</text>
</comment>
<dbReference type="GO" id="GO:0001786">
    <property type="term" value="F:phosphatidylserine binding"/>
    <property type="evidence" value="ECO:0007669"/>
    <property type="project" value="TreeGrafter"/>
</dbReference>
<reference evidence="6" key="2">
    <citation type="submission" date="2025-08" db="UniProtKB">
        <authorList>
            <consortium name="Ensembl"/>
        </authorList>
    </citation>
    <scope>IDENTIFICATION</scope>
</reference>
<evidence type="ECO:0000313" key="6">
    <source>
        <dbReference type="Ensembl" id="ENSAPLP00000018623.1"/>
    </source>
</evidence>
<feature type="region of interest" description="Disordered" evidence="4">
    <location>
        <begin position="63"/>
        <end position="82"/>
    </location>
</feature>
<name>A0A493SYP5_ANAPP</name>
<reference evidence="6" key="3">
    <citation type="submission" date="2025-09" db="UniProtKB">
        <authorList>
            <consortium name="Ensembl"/>
        </authorList>
    </citation>
    <scope>IDENTIFICATION</scope>
</reference>
<protein>
    <recommendedName>
        <fullName evidence="5">Gasdermin pore forming domain-containing protein</fullName>
    </recommendedName>
</protein>
<dbReference type="Proteomes" id="UP000016666">
    <property type="component" value="Unassembled WGS sequence"/>
</dbReference>
<dbReference type="GO" id="GO:0012505">
    <property type="term" value="C:endomembrane system"/>
    <property type="evidence" value="ECO:0007669"/>
    <property type="project" value="UniProtKB-SubCell"/>
</dbReference>
<keyword evidence="7" id="KW-1185">Reference proteome</keyword>
<dbReference type="GO" id="GO:0070273">
    <property type="term" value="F:phosphatidylinositol-4-phosphate binding"/>
    <property type="evidence" value="ECO:0007669"/>
    <property type="project" value="TreeGrafter"/>
</dbReference>
<proteinExistence type="inferred from homology"/>
<dbReference type="PANTHER" id="PTHR16399">
    <property type="entry name" value="GASDERMIN"/>
    <property type="match status" value="1"/>
</dbReference>
<comment type="subcellular location">
    <subcellularLocation>
        <location evidence="1">Endomembrane system</location>
    </subcellularLocation>
</comment>
<dbReference type="AlphaFoldDB" id="A0A493SYP5"/>
<dbReference type="InterPro" id="IPR040460">
    <property type="entry name" value="Gasdermin_pore"/>
</dbReference>
<organism evidence="6 7">
    <name type="scientific">Anas platyrhynchos platyrhynchos</name>
    <name type="common">Northern mallard</name>
    <dbReference type="NCBI Taxonomy" id="8840"/>
    <lineage>
        <taxon>Eukaryota</taxon>
        <taxon>Metazoa</taxon>
        <taxon>Chordata</taxon>
        <taxon>Craniata</taxon>
        <taxon>Vertebrata</taxon>
        <taxon>Euteleostomi</taxon>
        <taxon>Archelosauria</taxon>
        <taxon>Archosauria</taxon>
        <taxon>Dinosauria</taxon>
        <taxon>Saurischia</taxon>
        <taxon>Theropoda</taxon>
        <taxon>Coelurosauria</taxon>
        <taxon>Aves</taxon>
        <taxon>Neognathae</taxon>
        <taxon>Galloanserae</taxon>
        <taxon>Anseriformes</taxon>
        <taxon>Anatidae</taxon>
        <taxon>Anatinae</taxon>
        <taxon>Anas</taxon>
    </lineage>
</organism>
<dbReference type="GO" id="GO:0070269">
    <property type="term" value="P:pyroptotic inflammatory response"/>
    <property type="evidence" value="ECO:0007669"/>
    <property type="project" value="TreeGrafter"/>
</dbReference>
<evidence type="ECO:0000313" key="7">
    <source>
        <dbReference type="Proteomes" id="UP000016666"/>
    </source>
</evidence>
<sequence>MHFVTAFCLYYKSLCFGNLVPVESIVDQDHFRTLCLVTGKGKTSFRQFLPYKRTEYKLHDVLLPGKDDESDEPTDSSIRETTQQKHFRKMSFSPSATCSSSVSTNTIEIAEITWERLSTQVKRATWESKAVCREGW</sequence>
<feature type="domain" description="Gasdermin pore forming" evidence="5">
    <location>
        <begin position="17"/>
        <end position="85"/>
    </location>
</feature>
<dbReference type="InterPro" id="IPR007677">
    <property type="entry name" value="Gasdermin"/>
</dbReference>
<evidence type="ECO:0000256" key="2">
    <source>
        <dbReference type="ARBA" id="ARBA00009279"/>
    </source>
</evidence>
<evidence type="ECO:0000259" key="5">
    <source>
        <dbReference type="Pfam" id="PF04598"/>
    </source>
</evidence>
<dbReference type="Pfam" id="PF04598">
    <property type="entry name" value="Gasdermin"/>
    <property type="match status" value="1"/>
</dbReference>
<evidence type="ECO:0000256" key="4">
    <source>
        <dbReference type="SAM" id="MobiDB-lite"/>
    </source>
</evidence>
<keyword evidence="3" id="KW-0472">Membrane</keyword>
<evidence type="ECO:0000256" key="1">
    <source>
        <dbReference type="ARBA" id="ARBA00004308"/>
    </source>
</evidence>
<dbReference type="GO" id="GO:0042742">
    <property type="term" value="P:defense response to bacterium"/>
    <property type="evidence" value="ECO:0007669"/>
    <property type="project" value="TreeGrafter"/>
</dbReference>
<dbReference type="Ensembl" id="ENSAPLT00000028054.1">
    <property type="protein sequence ID" value="ENSAPLP00000018623.1"/>
    <property type="gene ID" value="ENSAPLG00000030493.1"/>
</dbReference>